<evidence type="ECO:0000259" key="9">
    <source>
        <dbReference type="Pfam" id="PF23097"/>
    </source>
</evidence>
<dbReference type="FunFam" id="2.130.10.10:FF:000980">
    <property type="entry name" value="Nucleolar protein 10"/>
    <property type="match status" value="1"/>
</dbReference>
<feature type="domain" description="Nucleolar protein 10-like second" evidence="9">
    <location>
        <begin position="365"/>
        <end position="413"/>
    </location>
</feature>
<feature type="compositionally biased region" description="Acidic residues" evidence="7">
    <location>
        <begin position="536"/>
        <end position="553"/>
    </location>
</feature>
<protein>
    <recommendedName>
        <fullName evidence="3">Nucleolar protein 10</fullName>
    </recommendedName>
</protein>
<dbReference type="AlphaFoldDB" id="A0ABD1DRB3"/>
<dbReference type="Pfam" id="PF23098">
    <property type="entry name" value="Beta-prop_NOL10_N"/>
    <property type="match status" value="1"/>
</dbReference>
<reference evidence="11 12" key="1">
    <citation type="submission" date="2024-05" db="EMBL/GenBank/DDBJ databases">
        <title>Culex pipiens pipiens assembly and annotation.</title>
        <authorList>
            <person name="Alout H."/>
            <person name="Durand T."/>
        </authorList>
    </citation>
    <scope>NUCLEOTIDE SEQUENCE [LARGE SCALE GENOMIC DNA]</scope>
    <source>
        <strain evidence="11">HA-2024</strain>
        <tissue evidence="11">Whole body</tissue>
    </source>
</reference>
<evidence type="ECO:0000256" key="1">
    <source>
        <dbReference type="ARBA" id="ARBA00004604"/>
    </source>
</evidence>
<feature type="compositionally biased region" description="Basic and acidic residues" evidence="7">
    <location>
        <begin position="516"/>
        <end position="535"/>
    </location>
</feature>
<dbReference type="InterPro" id="IPR040382">
    <property type="entry name" value="NOL10/Enp2"/>
</dbReference>
<feature type="compositionally biased region" description="Basic and acidic residues" evidence="7">
    <location>
        <begin position="559"/>
        <end position="580"/>
    </location>
</feature>
<sequence length="718" mass="82216">MLVSDVGEVKIYNLSAGKALPDWLSDKKRREAQRKNVDVSRRIELIQDFDMPAVATSLELSPDGQYILATGTYKPRIKCYDVNNLSLKFERCFDSEVVKFKILSEDYGKIAFLQADRYVEFHAAHGRHYRLRIPRFGRDLDYHKPSCDLFLVGTSSEIYRLNTERGQFLQPYETSATSINACHVNPEHHLLCVGTQEGTVEAWDPRDKTRCGVLDVAVQIQHNEKFPSVSAVKFKNGLHMAVGTTSGHVLLYDIRAKEPLLVKDHLNGLTVKKIDFNPSHNAVYSLDDAMLKIWDENTGKQMAYIESSSNFNDFSTSPRSGLFFFAQEDVKMMTYYIPSLGPAPRWCSFLDNLTEEIESEGVQNIYDDYKFITKQELADLGLEHLEGSNMLRAYMHGFFIDIRLYNKAKAIADPFAFERYRKEKIAQQIEGSRPARLQLKSKLPKVNKELAEKLLVEQEEGSGKLKTAASTLLGDDRFKTMFENPDFEVDKEADEYRLLNPVLTRLDKTRTKKLKAQQEADAAREEKQKEAKDEGSTDDDLFSERDDSSDDDQQWTKQVKKEYKKINQEKKREERIAKEREEEDGSEVSDDDDGPALQIHEKEDFNIGQGPRKISKAGLGKRLAASKPIQVETIGGLGNRQMTFSLEKKNKANVDRKRLAELKRHREERRQVIRPITGLRGLKTKMHRNCLPLTDADNLLEEEEFYSQSTTGSCKGML</sequence>
<dbReference type="PANTHER" id="PTHR14927">
    <property type="entry name" value="NUCLEOLAR PROTEIN 10"/>
    <property type="match status" value="1"/>
</dbReference>
<keyword evidence="12" id="KW-1185">Reference proteome</keyword>
<keyword evidence="4" id="KW-0853">WD repeat</keyword>
<evidence type="ECO:0000256" key="5">
    <source>
        <dbReference type="ARBA" id="ARBA00022737"/>
    </source>
</evidence>
<name>A0ABD1DRB3_CULPP</name>
<feature type="compositionally biased region" description="Acidic residues" evidence="7">
    <location>
        <begin position="581"/>
        <end position="594"/>
    </location>
</feature>
<evidence type="ECO:0000256" key="7">
    <source>
        <dbReference type="SAM" id="MobiDB-lite"/>
    </source>
</evidence>
<dbReference type="GO" id="GO:0005730">
    <property type="term" value="C:nucleolus"/>
    <property type="evidence" value="ECO:0007669"/>
    <property type="project" value="UniProtKB-SubCell"/>
</dbReference>
<dbReference type="Proteomes" id="UP001562425">
    <property type="component" value="Unassembled WGS sequence"/>
</dbReference>
<dbReference type="Pfam" id="PF23097">
    <property type="entry name" value="NOL10_2nd"/>
    <property type="match status" value="1"/>
</dbReference>
<comment type="similarity">
    <text evidence="2">Belongs to the WD repeat NOL10/ENP2 family.</text>
</comment>
<organism evidence="11 12">
    <name type="scientific">Culex pipiens pipiens</name>
    <name type="common">Northern house mosquito</name>
    <dbReference type="NCBI Taxonomy" id="38569"/>
    <lineage>
        <taxon>Eukaryota</taxon>
        <taxon>Metazoa</taxon>
        <taxon>Ecdysozoa</taxon>
        <taxon>Arthropoda</taxon>
        <taxon>Hexapoda</taxon>
        <taxon>Insecta</taxon>
        <taxon>Pterygota</taxon>
        <taxon>Neoptera</taxon>
        <taxon>Endopterygota</taxon>
        <taxon>Diptera</taxon>
        <taxon>Nematocera</taxon>
        <taxon>Culicoidea</taxon>
        <taxon>Culicidae</taxon>
        <taxon>Culicinae</taxon>
        <taxon>Culicini</taxon>
        <taxon>Culex</taxon>
        <taxon>Culex</taxon>
    </lineage>
</organism>
<dbReference type="Pfam" id="PF08159">
    <property type="entry name" value="NUC153"/>
    <property type="match status" value="1"/>
</dbReference>
<dbReference type="InterPro" id="IPR015943">
    <property type="entry name" value="WD40/YVTN_repeat-like_dom_sf"/>
</dbReference>
<dbReference type="InterPro" id="IPR036322">
    <property type="entry name" value="WD40_repeat_dom_sf"/>
</dbReference>
<dbReference type="InterPro" id="IPR056551">
    <property type="entry name" value="Beta-prop_NOL10_N"/>
</dbReference>
<comment type="caution">
    <text evidence="11">The sequence shown here is derived from an EMBL/GenBank/DDBJ whole genome shotgun (WGS) entry which is preliminary data.</text>
</comment>
<dbReference type="EMBL" id="JBEHCU010003520">
    <property type="protein sequence ID" value="KAL1402121.1"/>
    <property type="molecule type" value="Genomic_DNA"/>
</dbReference>
<evidence type="ECO:0000313" key="11">
    <source>
        <dbReference type="EMBL" id="KAL1402121.1"/>
    </source>
</evidence>
<evidence type="ECO:0000256" key="6">
    <source>
        <dbReference type="ARBA" id="ARBA00023242"/>
    </source>
</evidence>
<keyword evidence="5" id="KW-0677">Repeat</keyword>
<evidence type="ECO:0000259" key="10">
    <source>
        <dbReference type="Pfam" id="PF23098"/>
    </source>
</evidence>
<dbReference type="InterPro" id="IPR056550">
    <property type="entry name" value="NOL10_2nd"/>
</dbReference>
<dbReference type="PANTHER" id="PTHR14927:SF0">
    <property type="entry name" value="NUCLEOLAR PROTEIN 10"/>
    <property type="match status" value="1"/>
</dbReference>
<dbReference type="InterPro" id="IPR001680">
    <property type="entry name" value="WD40_rpt"/>
</dbReference>
<comment type="subcellular location">
    <subcellularLocation>
        <location evidence="1">Nucleus</location>
        <location evidence="1">Nucleolus</location>
    </subcellularLocation>
</comment>
<feature type="domain" description="NUC153" evidence="8">
    <location>
        <begin position="475"/>
        <end position="502"/>
    </location>
</feature>
<gene>
    <name evidence="11" type="ORF">pipiens_006228</name>
</gene>
<evidence type="ECO:0000256" key="2">
    <source>
        <dbReference type="ARBA" id="ARBA00005264"/>
    </source>
</evidence>
<evidence type="ECO:0000259" key="8">
    <source>
        <dbReference type="Pfam" id="PF08159"/>
    </source>
</evidence>
<feature type="region of interest" description="Disordered" evidence="7">
    <location>
        <begin position="510"/>
        <end position="614"/>
    </location>
</feature>
<dbReference type="InterPro" id="IPR012580">
    <property type="entry name" value="NUC153"/>
</dbReference>
<evidence type="ECO:0000313" key="12">
    <source>
        <dbReference type="Proteomes" id="UP001562425"/>
    </source>
</evidence>
<proteinExistence type="inferred from homology"/>
<dbReference type="SMART" id="SM00320">
    <property type="entry name" value="WD40"/>
    <property type="match status" value="4"/>
</dbReference>
<keyword evidence="6" id="KW-0539">Nucleus</keyword>
<feature type="domain" description="Nucleolar protein 10-like N-terminal" evidence="10">
    <location>
        <begin position="1"/>
        <end position="360"/>
    </location>
</feature>
<evidence type="ECO:0000256" key="4">
    <source>
        <dbReference type="ARBA" id="ARBA00022574"/>
    </source>
</evidence>
<accession>A0ABD1DRB3</accession>
<dbReference type="SUPFAM" id="SSF50978">
    <property type="entry name" value="WD40 repeat-like"/>
    <property type="match status" value="1"/>
</dbReference>
<evidence type="ECO:0000256" key="3">
    <source>
        <dbReference type="ARBA" id="ARBA00015517"/>
    </source>
</evidence>
<dbReference type="Gene3D" id="2.130.10.10">
    <property type="entry name" value="YVTN repeat-like/Quinoprotein amine dehydrogenase"/>
    <property type="match status" value="1"/>
</dbReference>